<proteinExistence type="predicted"/>
<comment type="caution">
    <text evidence="3">The sequence shown here is derived from an EMBL/GenBank/DDBJ whole genome shotgun (WGS) entry which is preliminary data.</text>
</comment>
<sequence>MNLTLRIIISVYILFTVYACAVISSPTGGPKDEIPPRFGASTPFNGQTNVDTTKLKITLYFDEYVQEEKLRQNLIITPYKPTFQYKSRFARNKVIINVLDTLESDMTYYFDFGNSIVDVTEKNPAKNVRFSFSTGDYLDSLEVTGQVRDLLTDEPIEGAIIALYNPYDSLDVNTDPPVYFSRTVKDGLFILERFKPGYYKVYCIDDTNGDYKYTLREERIGFFSDSILLDRNVDDVKLFIRDYDLVPFSFKNVKVENKEDLLVKFNKYAVEYGIEFPETNSYTDSIFHQDQKGEIKLIYTGERDMEDSLRMTGYAIDSIEQRIEFDTMIMFPSRAEIKAEERKEKNKKNGGLIGGALKSIGDAVGVTEEEEKEIVRIKFDKKLPEDSDLIPEDSVDIVLKFPLPMKEWNLDSMYYVYSEDTTRLDSILIDQNLEFNFNHTEVSFPKFYADSAFSLIFTNNAFISVKEDSTKAKTINFTIKELDKYGIVEGQVVGSHDNFFVQLVTPKGEVVQEVQNERLFSFEYVKPGTYGLRVLIDENNDGVWFPGDFEKRIPPEPTAFFPKEIKVEANWEIRREDTIINTDKE</sequence>
<dbReference type="AlphaFoldDB" id="A0A7X9XA88"/>
<dbReference type="InterPro" id="IPR008969">
    <property type="entry name" value="CarboxyPept-like_regulatory"/>
</dbReference>
<keyword evidence="1" id="KW-0732">Signal</keyword>
<reference evidence="3 4" key="1">
    <citation type="submission" date="2020-04" db="EMBL/GenBank/DDBJ databases">
        <title>Flammeovirga sp. SR4, a novel species isolated from seawater.</title>
        <authorList>
            <person name="Wang X."/>
        </authorList>
    </citation>
    <scope>NUCLEOTIDE SEQUENCE [LARGE SCALE GENOMIC DNA]</scope>
    <source>
        <strain evidence="3 4">ATCC 23126</strain>
    </source>
</reference>
<protein>
    <recommendedName>
        <fullName evidence="2">SbsA Ig-like domain-containing protein</fullName>
    </recommendedName>
</protein>
<evidence type="ECO:0000313" key="4">
    <source>
        <dbReference type="Proteomes" id="UP000576082"/>
    </source>
</evidence>
<feature type="domain" description="SbsA Ig-like" evidence="2">
    <location>
        <begin position="32"/>
        <end position="134"/>
    </location>
</feature>
<dbReference type="RefSeq" id="WP_169657648.1">
    <property type="nucleotide sequence ID" value="NZ_JABANE010000040.1"/>
</dbReference>
<name>A0A7X9XA88_9BACT</name>
<dbReference type="PROSITE" id="PS51257">
    <property type="entry name" value="PROKAR_LIPOPROTEIN"/>
    <property type="match status" value="1"/>
</dbReference>
<organism evidence="3 4">
    <name type="scientific">Flammeovirga aprica JL-4</name>
    <dbReference type="NCBI Taxonomy" id="694437"/>
    <lineage>
        <taxon>Bacteria</taxon>
        <taxon>Pseudomonadati</taxon>
        <taxon>Bacteroidota</taxon>
        <taxon>Cytophagia</taxon>
        <taxon>Cytophagales</taxon>
        <taxon>Flammeovirgaceae</taxon>
        <taxon>Flammeovirga</taxon>
    </lineage>
</organism>
<evidence type="ECO:0000256" key="1">
    <source>
        <dbReference type="ARBA" id="ARBA00022729"/>
    </source>
</evidence>
<dbReference type="Pfam" id="PF13205">
    <property type="entry name" value="Big_5"/>
    <property type="match status" value="1"/>
</dbReference>
<accession>A0A7X9XA88</accession>
<gene>
    <name evidence="3" type="ORF">HHU12_15465</name>
</gene>
<keyword evidence="4" id="KW-1185">Reference proteome</keyword>
<dbReference type="SUPFAM" id="SSF49464">
    <property type="entry name" value="Carboxypeptidase regulatory domain-like"/>
    <property type="match status" value="1"/>
</dbReference>
<evidence type="ECO:0000259" key="2">
    <source>
        <dbReference type="Pfam" id="PF13205"/>
    </source>
</evidence>
<dbReference type="Proteomes" id="UP000576082">
    <property type="component" value="Unassembled WGS sequence"/>
</dbReference>
<dbReference type="EMBL" id="JABANE010000040">
    <property type="protein sequence ID" value="NME69374.1"/>
    <property type="molecule type" value="Genomic_DNA"/>
</dbReference>
<dbReference type="InterPro" id="IPR032812">
    <property type="entry name" value="SbsA_Ig"/>
</dbReference>
<evidence type="ECO:0000313" key="3">
    <source>
        <dbReference type="EMBL" id="NME69374.1"/>
    </source>
</evidence>